<evidence type="ECO:0000313" key="3">
    <source>
        <dbReference type="Proteomes" id="UP000194885"/>
    </source>
</evidence>
<organism evidence="2 3">
    <name type="scientific">Enterococcus faecium</name>
    <name type="common">Streptococcus faecium</name>
    <dbReference type="NCBI Taxonomy" id="1352"/>
    <lineage>
        <taxon>Bacteria</taxon>
        <taxon>Bacillati</taxon>
        <taxon>Bacillota</taxon>
        <taxon>Bacilli</taxon>
        <taxon>Lactobacillales</taxon>
        <taxon>Enterococcaceae</taxon>
        <taxon>Enterococcus</taxon>
    </lineage>
</organism>
<feature type="signal peptide" evidence="1">
    <location>
        <begin position="1"/>
        <end position="28"/>
    </location>
</feature>
<keyword evidence="1" id="KW-0732">Signal</keyword>
<dbReference type="Proteomes" id="UP000194885">
    <property type="component" value="Unassembled WGS sequence"/>
</dbReference>
<dbReference type="AlphaFoldDB" id="A0A242AMW3"/>
<protein>
    <submittedName>
        <fullName evidence="2">Uncharacterized protein</fullName>
    </submittedName>
</protein>
<dbReference type="EMBL" id="NGKW01000052">
    <property type="protein sequence ID" value="OTN82230.1"/>
    <property type="molecule type" value="Genomic_DNA"/>
</dbReference>
<evidence type="ECO:0000256" key="1">
    <source>
        <dbReference type="SAM" id="SignalP"/>
    </source>
</evidence>
<evidence type="ECO:0000313" key="2">
    <source>
        <dbReference type="EMBL" id="OTN82230.1"/>
    </source>
</evidence>
<accession>A0A242AMW3</accession>
<sequence>MNSQISAKSKYFCLVMSLLMTVSILFSAEGTVLALENTSNDTFIERINNFEEDTNSGNYAKNLKDLSDLELNEFEQKISEEVDKLNLSTEKEKEAYYQAFWDLFDPTSETYGNLNSAAKKLNKELNPSSRYKRAAHGWISVSFAGAAFNLGVNLATGGVASAGVKALIRKYGTQKAINLINRRIVGIVATWGIKQATGINIITGAVASAIKTALDPGTS</sequence>
<name>A0A242AMW3_ENTFC</name>
<gene>
    <name evidence="2" type="ORF">A5810_003233</name>
</gene>
<comment type="caution">
    <text evidence="2">The sequence shown here is derived from an EMBL/GenBank/DDBJ whole genome shotgun (WGS) entry which is preliminary data.</text>
</comment>
<dbReference type="RefSeq" id="WP_086324087.1">
    <property type="nucleotide sequence ID" value="NZ_NGKW01000052.1"/>
</dbReference>
<feature type="non-terminal residue" evidence="2">
    <location>
        <position position="219"/>
    </location>
</feature>
<feature type="chain" id="PRO_5039452423" evidence="1">
    <location>
        <begin position="29"/>
        <end position="219"/>
    </location>
</feature>
<proteinExistence type="predicted"/>
<reference evidence="2 3" key="1">
    <citation type="submission" date="2017-05" db="EMBL/GenBank/DDBJ databases">
        <title>The Genome Sequence of Enterococcus faecium 7H8_DIV0219.</title>
        <authorList>
            <consortium name="The Broad Institute Genomics Platform"/>
            <consortium name="The Broad Institute Genomic Center for Infectious Diseases"/>
            <person name="Earl A."/>
            <person name="Manson A."/>
            <person name="Schwartman J."/>
            <person name="Gilmore M."/>
            <person name="Abouelleil A."/>
            <person name="Cao P."/>
            <person name="Chapman S."/>
            <person name="Cusick C."/>
            <person name="Shea T."/>
            <person name="Young S."/>
            <person name="Neafsey D."/>
            <person name="Nusbaum C."/>
            <person name="Birren B."/>
        </authorList>
    </citation>
    <scope>NUCLEOTIDE SEQUENCE [LARGE SCALE GENOMIC DNA]</scope>
    <source>
        <strain evidence="2 3">7H8_DIV0219</strain>
    </source>
</reference>